<organism evidence="8 9">
    <name type="scientific">Flavobacterium aquidurense</name>
    <dbReference type="NCBI Taxonomy" id="362413"/>
    <lineage>
        <taxon>Bacteria</taxon>
        <taxon>Pseudomonadati</taxon>
        <taxon>Bacteroidota</taxon>
        <taxon>Flavobacteriia</taxon>
        <taxon>Flavobacteriales</taxon>
        <taxon>Flavobacteriaceae</taxon>
        <taxon>Flavobacterium</taxon>
    </lineage>
</organism>
<dbReference type="AlphaFoldDB" id="A0A0N8VMN7"/>
<evidence type="ECO:0000313" key="9">
    <source>
        <dbReference type="Proteomes" id="UP000050443"/>
    </source>
</evidence>
<evidence type="ECO:0000256" key="2">
    <source>
        <dbReference type="ARBA" id="ARBA00022490"/>
    </source>
</evidence>
<keyword evidence="6" id="KW-0472">Membrane</keyword>
<dbReference type="InterPro" id="IPR018060">
    <property type="entry name" value="HTH_AraC"/>
</dbReference>
<evidence type="ECO:0000313" key="8">
    <source>
        <dbReference type="EMBL" id="KQB39836.1"/>
    </source>
</evidence>
<comment type="similarity">
    <text evidence="5">Belongs to the Rap family.</text>
</comment>
<dbReference type="Gene3D" id="1.10.10.60">
    <property type="entry name" value="Homeodomain-like"/>
    <property type="match status" value="1"/>
</dbReference>
<evidence type="ECO:0000256" key="3">
    <source>
        <dbReference type="ARBA" id="ARBA00022737"/>
    </source>
</evidence>
<evidence type="ECO:0000256" key="6">
    <source>
        <dbReference type="SAM" id="Phobius"/>
    </source>
</evidence>
<keyword evidence="2" id="KW-0963">Cytoplasm</keyword>
<dbReference type="GO" id="GO:0005737">
    <property type="term" value="C:cytoplasm"/>
    <property type="evidence" value="ECO:0007669"/>
    <property type="project" value="UniProtKB-SubCell"/>
</dbReference>
<dbReference type="STRING" id="362413.RC62_1530"/>
<dbReference type="SMART" id="SM00028">
    <property type="entry name" value="TPR"/>
    <property type="match status" value="2"/>
</dbReference>
<reference evidence="8 9" key="1">
    <citation type="submission" date="2014-09" db="EMBL/GenBank/DDBJ databases">
        <title>Genome sequence of Flavobacterium aquidurense RC62.</title>
        <authorList>
            <person name="Kim J.F."/>
            <person name="Kwak M.-J."/>
        </authorList>
    </citation>
    <scope>NUCLEOTIDE SEQUENCE [LARGE SCALE GENOMIC DNA]</scope>
    <source>
        <strain evidence="8 9">RC62</strain>
    </source>
</reference>
<dbReference type="RefSeq" id="WP_055096664.1">
    <property type="nucleotide sequence ID" value="NZ_JRLF01000012.1"/>
</dbReference>
<dbReference type="GO" id="GO:0003700">
    <property type="term" value="F:DNA-binding transcription factor activity"/>
    <property type="evidence" value="ECO:0007669"/>
    <property type="project" value="InterPro"/>
</dbReference>
<dbReference type="SUPFAM" id="SSF48452">
    <property type="entry name" value="TPR-like"/>
    <property type="match status" value="1"/>
</dbReference>
<dbReference type="EMBL" id="JRLF01000012">
    <property type="protein sequence ID" value="KQB39836.1"/>
    <property type="molecule type" value="Genomic_DNA"/>
</dbReference>
<accession>A0A0N8VMN7</accession>
<dbReference type="Proteomes" id="UP000050443">
    <property type="component" value="Unassembled WGS sequence"/>
</dbReference>
<comment type="subcellular location">
    <subcellularLocation>
        <location evidence="1">Cytoplasm</location>
    </subcellularLocation>
</comment>
<gene>
    <name evidence="8" type="ORF">RC62_1530</name>
</gene>
<keyword evidence="6" id="KW-0812">Transmembrane</keyword>
<keyword evidence="4" id="KW-0802">TPR repeat</keyword>
<keyword evidence="6" id="KW-1133">Transmembrane helix</keyword>
<evidence type="ECO:0000256" key="1">
    <source>
        <dbReference type="ARBA" id="ARBA00004496"/>
    </source>
</evidence>
<evidence type="ECO:0000259" key="7">
    <source>
        <dbReference type="PROSITE" id="PS01124"/>
    </source>
</evidence>
<dbReference type="PANTHER" id="PTHR46630">
    <property type="entry name" value="TETRATRICOPEPTIDE REPEAT PROTEIN 29"/>
    <property type="match status" value="1"/>
</dbReference>
<protein>
    <submittedName>
        <fullName evidence="8">Response regulator receiver protein</fullName>
    </submittedName>
</protein>
<dbReference type="SMART" id="SM00342">
    <property type="entry name" value="HTH_ARAC"/>
    <property type="match status" value="1"/>
</dbReference>
<evidence type="ECO:0000256" key="5">
    <source>
        <dbReference type="ARBA" id="ARBA00038253"/>
    </source>
</evidence>
<dbReference type="InterPro" id="IPR011990">
    <property type="entry name" value="TPR-like_helical_dom_sf"/>
</dbReference>
<dbReference type="PROSITE" id="PS01124">
    <property type="entry name" value="HTH_ARAC_FAMILY_2"/>
    <property type="match status" value="1"/>
</dbReference>
<evidence type="ECO:0000256" key="4">
    <source>
        <dbReference type="ARBA" id="ARBA00022803"/>
    </source>
</evidence>
<dbReference type="PATRIC" id="fig|362413.3.peg.1491"/>
<dbReference type="InterPro" id="IPR051476">
    <property type="entry name" value="Bac_ResReg_Asp_Phosphatase"/>
</dbReference>
<proteinExistence type="inferred from homology"/>
<dbReference type="Gene3D" id="1.25.40.10">
    <property type="entry name" value="Tetratricopeptide repeat domain"/>
    <property type="match status" value="2"/>
</dbReference>
<feature type="domain" description="HTH araC/xylS-type" evidence="7">
    <location>
        <begin position="441"/>
        <end position="553"/>
    </location>
</feature>
<comment type="caution">
    <text evidence="8">The sequence shown here is derived from an EMBL/GenBank/DDBJ whole genome shotgun (WGS) entry which is preliminary data.</text>
</comment>
<sequence>MAISYPILSLLSITQFVISQQKTYTISDSLKSKNYEYLDERIDIFKRDPSKAEPYVVYYLLKAKSEKNSLEIVNGYKNYLLLQSDDKSKLIYTDSMVYAARKSQNNALIGSAYLSKGIVYYSQKKYADALDNYIIANDFISKTKDEYLIYKVKYNMALIKYYLGLYDESLALFKDCVNHFKNTNDRAYLNSLHSLGLTYNKLGNYGLCSETNKIGLLAGRQLNNREMECYFMHSEGINQYSKQNYALSIKIIKSTLSCIRANKDFANETLGDLYIGKSYWALNRKQQALHYFDKADRMLDERQYVRPELQEMYELLIDYYITKKKSEVGLYYINRLLKADSISNATYKYLYGKVVKDYDTKKLRTEKKKIEIALNRKKYRELIFIIIINLLVCTSCYLVYRNLRNRRNYRKKFAELMSKNEKVKDSAKLKKIPMEELDVNPDAVIILLKQLEKFERDKKFLEMDWTLVKLAASFNSNTKYLSKVIYFHRGKKFADYINDLKIDYLIELMKTNRMLRNYTNKALAEEAGFSTTQRFTNAFYSRVEISPTFFIRELERQQL</sequence>
<dbReference type="PANTHER" id="PTHR46630:SF1">
    <property type="entry name" value="TETRATRICOPEPTIDE REPEAT PROTEIN 29"/>
    <property type="match status" value="1"/>
</dbReference>
<dbReference type="OrthoDB" id="5295174at2"/>
<feature type="transmembrane region" description="Helical" evidence="6">
    <location>
        <begin position="382"/>
        <end position="400"/>
    </location>
</feature>
<dbReference type="InterPro" id="IPR019734">
    <property type="entry name" value="TPR_rpt"/>
</dbReference>
<name>A0A0N8VMN7_9FLAO</name>
<dbReference type="GO" id="GO:0043565">
    <property type="term" value="F:sequence-specific DNA binding"/>
    <property type="evidence" value="ECO:0007669"/>
    <property type="project" value="InterPro"/>
</dbReference>
<keyword evidence="3" id="KW-0677">Repeat</keyword>